<evidence type="ECO:0000313" key="1">
    <source>
        <dbReference type="EMBL" id="KAK5632082.1"/>
    </source>
</evidence>
<evidence type="ECO:0008006" key="3">
    <source>
        <dbReference type="Google" id="ProtNLM"/>
    </source>
</evidence>
<reference evidence="1 2" key="1">
    <citation type="submission" date="2023-10" db="EMBL/GenBank/DDBJ databases">
        <title>Draft genome sequence of Xylaria bambusicola isolate GMP-LS, the root and basal stem rot pathogen of sugarcane in Indonesia.</title>
        <authorList>
            <person name="Selvaraj P."/>
            <person name="Muralishankar V."/>
            <person name="Muruganantham S."/>
            <person name="Sp S."/>
            <person name="Haryani S."/>
            <person name="Lau K.J.X."/>
            <person name="Naqvi N.I."/>
        </authorList>
    </citation>
    <scope>NUCLEOTIDE SEQUENCE [LARGE SCALE GENOMIC DNA]</scope>
    <source>
        <strain evidence="1">GMP-LS</strain>
    </source>
</reference>
<dbReference type="AlphaFoldDB" id="A0AAN7UNB8"/>
<comment type="caution">
    <text evidence="1">The sequence shown here is derived from an EMBL/GenBank/DDBJ whole genome shotgun (WGS) entry which is preliminary data.</text>
</comment>
<dbReference type="InterPro" id="IPR025332">
    <property type="entry name" value="DUF4238"/>
</dbReference>
<dbReference type="Proteomes" id="UP001305414">
    <property type="component" value="Unassembled WGS sequence"/>
</dbReference>
<gene>
    <name evidence="1" type="ORF">RRF57_007796</name>
</gene>
<organism evidence="1 2">
    <name type="scientific">Xylaria bambusicola</name>
    <dbReference type="NCBI Taxonomy" id="326684"/>
    <lineage>
        <taxon>Eukaryota</taxon>
        <taxon>Fungi</taxon>
        <taxon>Dikarya</taxon>
        <taxon>Ascomycota</taxon>
        <taxon>Pezizomycotina</taxon>
        <taxon>Sordariomycetes</taxon>
        <taxon>Xylariomycetidae</taxon>
        <taxon>Xylariales</taxon>
        <taxon>Xylariaceae</taxon>
        <taxon>Xylaria</taxon>
    </lineage>
</organism>
<evidence type="ECO:0000313" key="2">
    <source>
        <dbReference type="Proteomes" id="UP001305414"/>
    </source>
</evidence>
<dbReference type="EMBL" id="JAWHQM010000023">
    <property type="protein sequence ID" value="KAK5632082.1"/>
    <property type="molecule type" value="Genomic_DNA"/>
</dbReference>
<name>A0AAN7UNB8_9PEZI</name>
<sequence>MAESASTDSVKPEYQHFVPQFILRNFAHKYTRPQRCKKGKKKKSDNIFRGELVVNTVNLRADPFNVEEAKAKRILGQYDMYQDTALPTAQRREIETMLGKLEAHVSIIFRKITKAFDSGEQNVWVTREERNSIRKFLFILKYRGSGFHRRFNYESSDQYDYNDKELLHKYMNEKNIKRPIDVWFQGLKTIMNLKMDADGWEKELTDNMYLEDAKWFLMHTQMMYMAILAAKDLGAEFILTDNSYNIYEGPSIVEMNPLTGVATETEWANFHEFAPLSPKLMIVLRSSLLPVPEEDSDPKMRASREEMRKMAGIDRYSSTLADLPITKPRNSYSEVVNGQVRLRAGEDGARRKTDKFCFQFFSIGVEHVNKINHILFDNAYSCTNIVFYSEGSFSDTLEWYMTNTDSLPRAVGIESAERRHKFLMNLATLMRRLGSTKEPVWAENTAKVLSDFEKMKELQRLLQSDLLDCFRNTKKEPESSPELPQGPRVAYFSLGGTAETLLEDMNHVKDMWRRRVDVEVESRGRPEPIRNRNREQLTEEYMTYPSRRVLFYSGMVRMMVLMHNDNGYIQRQLNEQLGCPEDIIAQALHDSMTTNKLNWLIYRTAMNNVEREKERFPEDELWVTPSPSIEGAFRLRLIGKIVFLLPGIPEIERLASAQEEVIRRHDIKEIKALPYRFIPEDQKIELLTRIMVKPLFRGALADKVEASLLPRLEDVFFNTSYPTPPMRSPI</sequence>
<keyword evidence="2" id="KW-1185">Reference proteome</keyword>
<dbReference type="Pfam" id="PF14022">
    <property type="entry name" value="DUF4238"/>
    <property type="match status" value="1"/>
</dbReference>
<protein>
    <recommendedName>
        <fullName evidence="3">DUF4238 domain-containing protein</fullName>
    </recommendedName>
</protein>
<proteinExistence type="predicted"/>
<accession>A0AAN7UNB8</accession>